<name>A0A5C5G7N6_9BASI</name>
<protein>
    <recommendedName>
        <fullName evidence="3">Proteophosphoglycan 5</fullName>
    </recommendedName>
</protein>
<evidence type="ECO:0000313" key="2">
    <source>
        <dbReference type="Proteomes" id="UP000311382"/>
    </source>
</evidence>
<dbReference type="Proteomes" id="UP000311382">
    <property type="component" value="Unassembled WGS sequence"/>
</dbReference>
<comment type="caution">
    <text evidence="1">The sequence shown here is derived from an EMBL/GenBank/DDBJ whole genome shotgun (WGS) entry which is preliminary data.</text>
</comment>
<gene>
    <name evidence="1" type="ORF">DMC30DRAFT_388576</name>
</gene>
<organism evidence="1 2">
    <name type="scientific">Rhodotorula diobovata</name>
    <dbReference type="NCBI Taxonomy" id="5288"/>
    <lineage>
        <taxon>Eukaryota</taxon>
        <taxon>Fungi</taxon>
        <taxon>Dikarya</taxon>
        <taxon>Basidiomycota</taxon>
        <taxon>Pucciniomycotina</taxon>
        <taxon>Microbotryomycetes</taxon>
        <taxon>Sporidiobolales</taxon>
        <taxon>Sporidiobolaceae</taxon>
        <taxon>Rhodotorula</taxon>
    </lineage>
</organism>
<dbReference type="AlphaFoldDB" id="A0A5C5G7N6"/>
<reference evidence="1 2" key="1">
    <citation type="submission" date="2019-03" db="EMBL/GenBank/DDBJ databases">
        <title>Rhodosporidium diobovatum UCD-FST 08-225 genome sequencing, assembly, and annotation.</title>
        <authorList>
            <person name="Fakankun I.U."/>
            <person name="Fristensky B."/>
            <person name="Levin D.B."/>
        </authorList>
    </citation>
    <scope>NUCLEOTIDE SEQUENCE [LARGE SCALE GENOMIC DNA]</scope>
    <source>
        <strain evidence="1 2">UCD-FST 08-225</strain>
    </source>
</reference>
<accession>A0A5C5G7N6</accession>
<sequence length="919" mass="99681">MMLARRLLPLNVQFLICSYLPRPSLPASVPLGAARLHATVSLAAPPPADRQLPAASHSAQPFTRNSHLVQETAQAVFEEPSDEYESVPLSTLDHPPVPRSPDDSLLSLLDAEKPQDARRLLYELRAAGQPIPARYAFFRHARAWAEAPEGSGLFARNEHGERDWLEWWKLAPSITDPVHPEVENLRGVVKAMDNAASKILRQLRAAPALTGAAAPTTAEGSVADALALLEEFCLVLCRQGLARVVAVEAFPYLTAYAPPEVGERVFTAALRSLRQHRSSFVAQGAYLSQRRRIARSRTRDMSPDRRGDLLSRVVHRRMATTRTWFLNRQNAALEALVHARGAAVLAHANLGRLATAVDLVVTTTRPGETSLARVKLDRGVYLRLLELLADRDEFALFSRTYDSLRAGSRRLTRTRSAALRERTPFLIRGSAFDPQDVAPNAREAFLAWRYQNAVSAIEEGPEASLSEEAALSGLVEEEEARAATGEVGGPRAKEASVRLVHLVEADDASGSCFADSARYVARALVEASGRGSGKGKGVHLPSANALAVWILHARALTEQTGDPHFGDVLYSLALEAHAGGPATRGMWVSGTMLADIKAGRYVDALEAFKTHFAVMALPEKMRVALWAATHDRRPRKVREDTTAMMPPSAYTLALLVQALVPWYAARATTARFDSGVAHARGVIRELYDELLLVARGEAPVAIVPSHTRARRARSVDEGHRGDDALVQLDPYTFVPFLLDHLRHRQPLAAAGVLADMHEHGIEPQPPHYSVLLNAFARGGGVRGVGRRAEGSDSGAHADAEADAAEASTTAADLLFLLRLFERRAPTFAAAEGNVSPSVRALAARLPVPASDVPLGVHAYTGILSGLRRRGERGAALEVLKGLMEERGEDVRVWAKGDERFREEVVLLGKASGVSAAGTL</sequence>
<dbReference type="OrthoDB" id="2533882at2759"/>
<evidence type="ECO:0008006" key="3">
    <source>
        <dbReference type="Google" id="ProtNLM"/>
    </source>
</evidence>
<keyword evidence="2" id="KW-1185">Reference proteome</keyword>
<dbReference type="EMBL" id="SOZI01000007">
    <property type="protein sequence ID" value="TNY23891.1"/>
    <property type="molecule type" value="Genomic_DNA"/>
</dbReference>
<evidence type="ECO:0000313" key="1">
    <source>
        <dbReference type="EMBL" id="TNY23891.1"/>
    </source>
</evidence>
<proteinExistence type="predicted"/>